<comment type="caution">
    <text evidence="1">The sequence shown here is derived from an EMBL/GenBank/DDBJ whole genome shotgun (WGS) entry which is preliminary data.</text>
</comment>
<evidence type="ECO:0000313" key="2">
    <source>
        <dbReference type="Proteomes" id="UP000766486"/>
    </source>
</evidence>
<accession>A0ABY6V499</accession>
<dbReference type="Proteomes" id="UP000766486">
    <property type="component" value="Unassembled WGS sequence"/>
</dbReference>
<gene>
    <name evidence="1" type="ORF">CLO192961_LOCUS469325</name>
</gene>
<sequence>MAQLNEINVRLLELSTALSEAQEAAHPLGRPSNERFKDNGWPIDEMFNLTQRVAEILDQLAASATERRASADPGNSMFVLSTYVRLLDMYQKVFGLVQTELAQTDPDEMLIIASEGVFQFWKLPNVNIGSIP</sequence>
<feature type="non-terminal residue" evidence="1">
    <location>
        <position position="132"/>
    </location>
</feature>
<protein>
    <submittedName>
        <fullName evidence="1">Uncharacterized protein</fullName>
    </submittedName>
</protein>
<keyword evidence="2" id="KW-1185">Reference proteome</keyword>
<proteinExistence type="predicted"/>
<organism evidence="1 2">
    <name type="scientific">Bionectria ochroleuca</name>
    <name type="common">Gliocladium roseum</name>
    <dbReference type="NCBI Taxonomy" id="29856"/>
    <lineage>
        <taxon>Eukaryota</taxon>
        <taxon>Fungi</taxon>
        <taxon>Dikarya</taxon>
        <taxon>Ascomycota</taxon>
        <taxon>Pezizomycotina</taxon>
        <taxon>Sordariomycetes</taxon>
        <taxon>Hypocreomycetidae</taxon>
        <taxon>Hypocreales</taxon>
        <taxon>Bionectriaceae</taxon>
        <taxon>Clonostachys</taxon>
    </lineage>
</organism>
<name>A0ABY6V499_BIOOC</name>
<evidence type="ECO:0000313" key="1">
    <source>
        <dbReference type="EMBL" id="VUC37342.1"/>
    </source>
</evidence>
<reference evidence="1 2" key="1">
    <citation type="submission" date="2019-06" db="EMBL/GenBank/DDBJ databases">
        <authorList>
            <person name="Broberg M."/>
        </authorList>
    </citation>
    <scope>NUCLEOTIDE SEQUENCE [LARGE SCALE GENOMIC DNA]</scope>
</reference>
<dbReference type="EMBL" id="CABFNS010000955">
    <property type="protein sequence ID" value="VUC37342.1"/>
    <property type="molecule type" value="Genomic_DNA"/>
</dbReference>